<feature type="chain" id="PRO_5042304315" description="NAD(+)--arginine ADP-ribosyltransferase" evidence="1">
    <location>
        <begin position="1"/>
        <end position="708"/>
    </location>
</feature>
<accession>A8R9I2</accession>
<protein>
    <recommendedName>
        <fullName evidence="1">NAD(+)--arginine ADP-ribosyltransferase</fullName>
        <ecNumber evidence="1">2.4.2.31</ecNumber>
    </recommendedName>
    <component>
        <recommendedName>
            <fullName evidence="1">Mature NAD(+)--arginine ADP-ribosyltransferase</fullName>
        </recommendedName>
    </component>
</protein>
<reference evidence="3 4" key="2">
    <citation type="journal article" date="2007" name="J. Bacteriol.">
        <title>Genome Analysis of Phage JS98 Defines a Fourth Major Subgroup of T4-Like Phages in Escherichia coli.</title>
        <authorList>
            <person name="Zuber S."/>
            <person name="Ngom-Bru C."/>
            <person name="Barretto C."/>
            <person name="Bruttin A."/>
            <person name="Brussow H."/>
            <person name="Denou E."/>
        </authorList>
    </citation>
    <scope>NUCLEOTIDE SEQUENCE</scope>
</reference>
<dbReference type="Pfam" id="PF03496">
    <property type="entry name" value="ADPrib_exo_Tox"/>
    <property type="match status" value="1"/>
</dbReference>
<comment type="similarity">
    <text evidence="1">Belongs to the Tevenvirinae NAD(+)--arginine ADP-ribosyltransferase family.</text>
</comment>
<evidence type="ECO:0000313" key="4">
    <source>
        <dbReference type="Proteomes" id="UP000000786"/>
    </source>
</evidence>
<name>A8R9I2_9CAUD</name>
<organism evidence="3 4">
    <name type="scientific">Escherichia phage JS98</name>
    <dbReference type="NCBI Taxonomy" id="293178"/>
    <lineage>
        <taxon>Viruses</taxon>
        <taxon>Duplodnaviria</taxon>
        <taxon>Heunggongvirae</taxon>
        <taxon>Uroviricota</taxon>
        <taxon>Caudoviricetes</taxon>
        <taxon>Pantevenvirales</taxon>
        <taxon>Straboviridae</taxon>
        <taxon>Tevenvirinae</taxon>
        <taxon>Dhakavirus</taxon>
        <taxon>Dhakavirus JS98</taxon>
    </lineage>
</organism>
<keyword evidence="4" id="KW-1185">Reference proteome</keyword>
<comment type="PTM">
    <text evidence="1">Proteolytic cleavages at the N- and C-termini by the prohead core protein protease give rise to the mature enzyme.</text>
</comment>
<dbReference type="HAMAP" id="MF_04139">
    <property type="entry name" value="ALT_T4"/>
    <property type="match status" value="1"/>
</dbReference>
<evidence type="ECO:0000313" key="3">
    <source>
        <dbReference type="EMBL" id="ABX11128.1"/>
    </source>
</evidence>
<feature type="site" description="Cleavage" evidence="1">
    <location>
        <begin position="654"/>
        <end position="655"/>
    </location>
</feature>
<dbReference type="PROSITE" id="PS51996">
    <property type="entry name" value="TR_MART"/>
    <property type="match status" value="1"/>
</dbReference>
<keyword evidence="1" id="KW-0808">Transferase</keyword>
<reference evidence="3 4" key="1">
    <citation type="journal article" date="2004" name="J. Bacteriol.">
        <title>Comparative genomics of the T4-Like Escherichia coli phage JS98: implications for the evolution of T4 phages.</title>
        <authorList>
            <person name="Chibani-Chennoufi S."/>
            <person name="Canchaya C."/>
            <person name="Bruttin A."/>
            <person name="Brussow H."/>
        </authorList>
    </citation>
    <scope>NUCLEOTIDE SEQUENCE</scope>
</reference>
<dbReference type="InterPro" id="IPR016225">
    <property type="entry name" value="Phage_T4_Alt-like"/>
</dbReference>
<feature type="domain" description="ADP ribosyltransferase" evidence="2">
    <location>
        <begin position="422"/>
        <end position="646"/>
    </location>
</feature>
<keyword evidence="1" id="KW-0548">Nucleotidyltransferase</keyword>
<feature type="active site" evidence="1">
    <location>
        <position position="613"/>
    </location>
</feature>
<comment type="caution">
    <text evidence="1">Lacks conserved residue(s) required for the propagation of feature annotation.</text>
</comment>
<proteinExistence type="inferred from homology"/>
<gene>
    <name evidence="3" type="primary">altb</name>
    <name evidence="3" type="ORF">EpJS98_0193</name>
</gene>
<dbReference type="Gene3D" id="3.90.176.10">
    <property type="entry name" value="Toxin ADP-ribosyltransferase, Chain A, domain 1"/>
    <property type="match status" value="1"/>
</dbReference>
<keyword evidence="1" id="KW-0520">NAD</keyword>
<dbReference type="GO" id="GO:0046782">
    <property type="term" value="P:regulation of viral transcription"/>
    <property type="evidence" value="ECO:0007669"/>
    <property type="project" value="UniProtKB-UniRule"/>
</dbReference>
<dbReference type="GO" id="GO:0016779">
    <property type="term" value="F:nucleotidyltransferase activity"/>
    <property type="evidence" value="ECO:0007669"/>
    <property type="project" value="UniProtKB-KW"/>
</dbReference>
<comment type="subcellular location">
    <subcellularLocation>
        <location evidence="1">Virion</location>
    </subcellularLocation>
    <text evidence="1">About 25-50 copies per virion. This protein is injected into the bacterial cell along with the viral DNA.</text>
</comment>
<dbReference type="GO" id="GO:0106274">
    <property type="term" value="F:NAD+-protein-arginine ADP-ribosyltransferase activity"/>
    <property type="evidence" value="ECO:0007669"/>
    <property type="project" value="UniProtKB-UniRule"/>
</dbReference>
<evidence type="ECO:0000256" key="1">
    <source>
        <dbReference type="HAMAP-Rule" id="MF_04139"/>
    </source>
</evidence>
<dbReference type="EC" id="2.4.2.31" evidence="1"/>
<dbReference type="SUPFAM" id="SSF56399">
    <property type="entry name" value="ADP-ribosylation"/>
    <property type="match status" value="1"/>
</dbReference>
<dbReference type="OrthoDB" id="1983at10239"/>
<dbReference type="EMBL" id="EF469154">
    <property type="protein sequence ID" value="ABX11128.1"/>
    <property type="molecule type" value="Genomic_DNA"/>
</dbReference>
<dbReference type="KEGG" id="vg:5783831"/>
<keyword evidence="1" id="KW-0946">Virion</keyword>
<dbReference type="GO" id="GO:0044423">
    <property type="term" value="C:virion component"/>
    <property type="evidence" value="ECO:0007669"/>
    <property type="project" value="UniProtKB-UniRule"/>
</dbReference>
<feature type="site" description="Cleavage" evidence="1">
    <location>
        <begin position="7"/>
        <end position="8"/>
    </location>
</feature>
<dbReference type="GO" id="GO:0005576">
    <property type="term" value="C:extracellular region"/>
    <property type="evidence" value="ECO:0007669"/>
    <property type="project" value="InterPro"/>
</dbReference>
<sequence>MMENLNEVFDSDSAKNYPVTNLKPGSGIPQIFSIHAPGNDNLVARMVSYASQGDAIKMVKPGDKYVHVILMSLSSKGAPAELKGGLGSDPLGTLNTIFDTIYEQVNKLKMDAVLFRFPTKKMKGKGPTVQRVLARLAMARTGGKFKVVDDMFQFSGKHTYVLLARRGTNIEDIKGMPEIDADLYTKVESKVGEVYVSKKTGQAVSKVEAVAASIAQVEEKRTDKAVISRTKISRRMAAAAQYSTAEPETLSPKELQVYNEFEASVPVHSAEGPENEGIEQISQNFKKGAITKMRQASQFKSKSEDLANFRYTIALTHALMTDSKFKLNYANRDKQGFEIYSNNMAFFNTEVDRLLSGLSQINTTNSLDIIKRIVNNLSARFQGSPSEKASRIAFAMEAVYKLINDSISDAYAYSGELIKPKGLTKDESNAIIEYCAAEYAPMNLFLLGKPESENNTTAIKLIKDLDSAFTKGIKLPKGTILYRGQDLPYKILRHNIDNKTFYFKNFVSASLKPNIFGEFGKNYMALDNQAVFVGDEGSLSSADELFKLASGSSSDVGEVDDEEVEWEEDEFGNPIAPEGPADRIAEIGMVIRGAEAVKVIAPGDLTEYSEEAEIILPRGLLLKVDKVAAFAMNDRVSHKYLMEATVTSPSELSESVYDGDHLMETGEVKLMNGFKEFLVSESVSESNEAMEILAASLDISSLPNKFKM</sequence>
<dbReference type="InterPro" id="IPR003540">
    <property type="entry name" value="ADP-ribosyltransferase"/>
</dbReference>
<keyword evidence="1" id="KW-0328">Glycosyltransferase</keyword>
<evidence type="ECO:0000259" key="2">
    <source>
        <dbReference type="Pfam" id="PF03496"/>
    </source>
</evidence>
<comment type="function">
    <text evidence="1">ADP-ribosyltransferase that efficiently ADP-ribosylates one of the two alpha subunits of host RNA polymerase RPOA on an arginine located in the C-terminal region. ADP-ribosylation of RPOA alpha subunit enhances the transcription of viral early genes. Also ribosylates RPOA subunits beta, beta' and sigma 70 and performs an autoribosylation reaction.</text>
</comment>
<comment type="catalytic activity">
    <reaction evidence="1">
        <text>L-arginyl-[protein] + NAD(+) = N(omega)-(ADP-D-ribosyl)-L-arginyl-[protein] + nicotinamide + H(+)</text>
        <dbReference type="Rhea" id="RHEA:19149"/>
        <dbReference type="Rhea" id="RHEA-COMP:10532"/>
        <dbReference type="Rhea" id="RHEA-COMP:15087"/>
        <dbReference type="ChEBI" id="CHEBI:15378"/>
        <dbReference type="ChEBI" id="CHEBI:17154"/>
        <dbReference type="ChEBI" id="CHEBI:29965"/>
        <dbReference type="ChEBI" id="CHEBI:57540"/>
        <dbReference type="ChEBI" id="CHEBI:142554"/>
        <dbReference type="EC" id="2.4.2.31"/>
    </reaction>
</comment>
<dbReference type="PIRSF" id="PIRSF000491">
    <property type="entry name" value="Alt_phage"/>
    <property type="match status" value="1"/>
</dbReference>
<dbReference type="Proteomes" id="UP000000786">
    <property type="component" value="Segment"/>
</dbReference>